<sequence>MGLSVPDTLWRSVGLGSLRLRPPGTPGRGIDRQIHQGRAPKPSARRSAAPPALAAAGVDRTASARGRKPATRQVTQQLRQLPCEEGTFAPIAGDALIPWHGSVATRQESGQNAQLQRGPQAHPLPMVANPPYPR</sequence>
<gene>
    <name evidence="2" type="ORF">GCM10010211_33970</name>
</gene>
<name>A0ABQ2V2K2_9ACTN</name>
<dbReference type="EMBL" id="BMRP01000010">
    <property type="protein sequence ID" value="GGU65938.1"/>
    <property type="molecule type" value="Genomic_DNA"/>
</dbReference>
<proteinExistence type="predicted"/>
<comment type="caution">
    <text evidence="2">The sequence shown here is derived from an EMBL/GenBank/DDBJ whole genome shotgun (WGS) entry which is preliminary data.</text>
</comment>
<organism evidence="2 3">
    <name type="scientific">Streptomyces albospinus</name>
    <dbReference type="NCBI Taxonomy" id="285515"/>
    <lineage>
        <taxon>Bacteria</taxon>
        <taxon>Bacillati</taxon>
        <taxon>Actinomycetota</taxon>
        <taxon>Actinomycetes</taxon>
        <taxon>Kitasatosporales</taxon>
        <taxon>Streptomycetaceae</taxon>
        <taxon>Streptomyces</taxon>
    </lineage>
</organism>
<evidence type="ECO:0000313" key="3">
    <source>
        <dbReference type="Proteomes" id="UP000654471"/>
    </source>
</evidence>
<feature type="region of interest" description="Disordered" evidence="1">
    <location>
        <begin position="105"/>
        <end position="134"/>
    </location>
</feature>
<feature type="region of interest" description="Disordered" evidence="1">
    <location>
        <begin position="14"/>
        <end position="75"/>
    </location>
</feature>
<keyword evidence="3" id="KW-1185">Reference proteome</keyword>
<evidence type="ECO:0000256" key="1">
    <source>
        <dbReference type="SAM" id="MobiDB-lite"/>
    </source>
</evidence>
<dbReference type="Proteomes" id="UP000654471">
    <property type="component" value="Unassembled WGS sequence"/>
</dbReference>
<feature type="compositionally biased region" description="Polar residues" evidence="1">
    <location>
        <begin position="105"/>
        <end position="117"/>
    </location>
</feature>
<reference evidence="3" key="1">
    <citation type="journal article" date="2019" name="Int. J. Syst. Evol. Microbiol.">
        <title>The Global Catalogue of Microorganisms (GCM) 10K type strain sequencing project: providing services to taxonomists for standard genome sequencing and annotation.</title>
        <authorList>
            <consortium name="The Broad Institute Genomics Platform"/>
            <consortium name="The Broad Institute Genome Sequencing Center for Infectious Disease"/>
            <person name="Wu L."/>
            <person name="Ma J."/>
        </authorList>
    </citation>
    <scope>NUCLEOTIDE SEQUENCE [LARGE SCALE GENOMIC DNA]</scope>
    <source>
        <strain evidence="3">JCM 3399</strain>
    </source>
</reference>
<accession>A0ABQ2V2K2</accession>
<protein>
    <submittedName>
        <fullName evidence="2">Uncharacterized protein</fullName>
    </submittedName>
</protein>
<feature type="compositionally biased region" description="Low complexity" evidence="1">
    <location>
        <begin position="39"/>
        <end position="56"/>
    </location>
</feature>
<evidence type="ECO:0000313" key="2">
    <source>
        <dbReference type="EMBL" id="GGU65938.1"/>
    </source>
</evidence>